<dbReference type="EMBL" id="PDUG01000004">
    <property type="protein sequence ID" value="PIC33267.1"/>
    <property type="molecule type" value="Genomic_DNA"/>
</dbReference>
<evidence type="ECO:0000313" key="2">
    <source>
        <dbReference type="EMBL" id="PIC33267.1"/>
    </source>
</evidence>
<keyword evidence="3" id="KW-1185">Reference proteome</keyword>
<evidence type="ECO:0000256" key="1">
    <source>
        <dbReference type="SAM" id="Phobius"/>
    </source>
</evidence>
<protein>
    <submittedName>
        <fullName evidence="2">Uncharacterized protein</fullName>
    </submittedName>
</protein>
<dbReference type="AlphaFoldDB" id="A0A2G5U131"/>
<comment type="caution">
    <text evidence="2">The sequence shown here is derived from an EMBL/GenBank/DDBJ whole genome shotgun (WGS) entry which is preliminary data.</text>
</comment>
<keyword evidence="1" id="KW-0472">Membrane</keyword>
<proteinExistence type="predicted"/>
<feature type="transmembrane region" description="Helical" evidence="1">
    <location>
        <begin position="33"/>
        <end position="58"/>
    </location>
</feature>
<reference evidence="3" key="1">
    <citation type="submission" date="2017-10" db="EMBL/GenBank/DDBJ databases">
        <title>Rapid genome shrinkage in a self-fertile nematode reveals novel sperm competition proteins.</title>
        <authorList>
            <person name="Yin D."/>
            <person name="Schwarz E.M."/>
            <person name="Thomas C.G."/>
            <person name="Felde R.L."/>
            <person name="Korf I.F."/>
            <person name="Cutter A.D."/>
            <person name="Schartner C.M."/>
            <person name="Ralston E.J."/>
            <person name="Meyer B.J."/>
            <person name="Haag E.S."/>
        </authorList>
    </citation>
    <scope>NUCLEOTIDE SEQUENCE [LARGE SCALE GENOMIC DNA]</scope>
    <source>
        <strain evidence="3">JU1422</strain>
    </source>
</reference>
<gene>
    <name evidence="2" type="primary">Cnig_chr_IV.g13306</name>
    <name evidence="2" type="ORF">B9Z55_013306</name>
</gene>
<keyword evidence="1" id="KW-0812">Transmembrane</keyword>
<evidence type="ECO:0000313" key="3">
    <source>
        <dbReference type="Proteomes" id="UP000230233"/>
    </source>
</evidence>
<dbReference type="Proteomes" id="UP000230233">
    <property type="component" value="Chromosome IV"/>
</dbReference>
<accession>A0A2G5U131</accession>
<organism evidence="2 3">
    <name type="scientific">Caenorhabditis nigoni</name>
    <dbReference type="NCBI Taxonomy" id="1611254"/>
    <lineage>
        <taxon>Eukaryota</taxon>
        <taxon>Metazoa</taxon>
        <taxon>Ecdysozoa</taxon>
        <taxon>Nematoda</taxon>
        <taxon>Chromadorea</taxon>
        <taxon>Rhabditida</taxon>
        <taxon>Rhabditina</taxon>
        <taxon>Rhabditomorpha</taxon>
        <taxon>Rhabditoidea</taxon>
        <taxon>Rhabditidae</taxon>
        <taxon>Peloderinae</taxon>
        <taxon>Caenorhabditis</taxon>
    </lineage>
</organism>
<sequence>MGSVSSNKPYFVISYTKRLLISKKHMSNTKFSASFIVTINLPAFELLVALCLLFFYGYRIGFPADFVLFQGKKKSRKKNNFLNCATRYKIGRQTDSVPSETI</sequence>
<keyword evidence="1" id="KW-1133">Transmembrane helix</keyword>
<name>A0A2G5U131_9PELO</name>